<dbReference type="EC" id="3.2.2.6" evidence="1"/>
<dbReference type="InterPro" id="IPR045344">
    <property type="entry name" value="C-JID"/>
</dbReference>
<dbReference type="PRINTS" id="PR00364">
    <property type="entry name" value="DISEASERSIST"/>
</dbReference>
<accession>A0A9R1VNB6</accession>
<dbReference type="Gene3D" id="3.40.50.300">
    <property type="entry name" value="P-loop containing nucleotide triphosphate hydrolases"/>
    <property type="match status" value="1"/>
</dbReference>
<evidence type="ECO:0000256" key="5">
    <source>
        <dbReference type="ARBA" id="ARBA00023027"/>
    </source>
</evidence>
<dbReference type="Gene3D" id="3.40.50.10140">
    <property type="entry name" value="Toll/interleukin-1 receptor homology (TIR) domain"/>
    <property type="match status" value="1"/>
</dbReference>
<dbReference type="SUPFAM" id="SSF52058">
    <property type="entry name" value="L domain-like"/>
    <property type="match status" value="1"/>
</dbReference>
<name>A0A9R1VNB6_LACSA</name>
<protein>
    <recommendedName>
        <fullName evidence="1">ADP-ribosyl cyclase/cyclic ADP-ribose hydrolase</fullName>
        <ecNumber evidence="1">3.2.2.6</ecNumber>
    </recommendedName>
</protein>
<dbReference type="InterPro" id="IPR001611">
    <property type="entry name" value="Leu-rich_rpt"/>
</dbReference>
<dbReference type="InterPro" id="IPR000157">
    <property type="entry name" value="TIR_dom"/>
</dbReference>
<dbReference type="InterPro" id="IPR027417">
    <property type="entry name" value="P-loop_NTPase"/>
</dbReference>
<dbReference type="PANTHER" id="PTHR11017:SF305">
    <property type="entry name" value="TMV RESISTANCE PROTEIN N-LIKE"/>
    <property type="match status" value="1"/>
</dbReference>
<reference evidence="8 9" key="1">
    <citation type="journal article" date="2017" name="Nat. Commun.">
        <title>Genome assembly with in vitro proximity ligation data and whole-genome triplication in lettuce.</title>
        <authorList>
            <person name="Reyes-Chin-Wo S."/>
            <person name="Wang Z."/>
            <person name="Yang X."/>
            <person name="Kozik A."/>
            <person name="Arikit S."/>
            <person name="Song C."/>
            <person name="Xia L."/>
            <person name="Froenicke L."/>
            <person name="Lavelle D.O."/>
            <person name="Truco M.J."/>
            <person name="Xia R."/>
            <person name="Zhu S."/>
            <person name="Xu C."/>
            <person name="Xu H."/>
            <person name="Xu X."/>
            <person name="Cox K."/>
            <person name="Korf I."/>
            <person name="Meyers B.C."/>
            <person name="Michelmore R.W."/>
        </authorList>
    </citation>
    <scope>NUCLEOTIDE SEQUENCE [LARGE SCALE GENOMIC DNA]</scope>
    <source>
        <strain evidence="9">cv. Salinas</strain>
        <tissue evidence="8">Seedlings</tissue>
    </source>
</reference>
<dbReference type="InterPro" id="IPR058192">
    <property type="entry name" value="WHD_ROQ1-like"/>
</dbReference>
<feature type="domain" description="TIR" evidence="7">
    <location>
        <begin position="13"/>
        <end position="189"/>
    </location>
</feature>
<keyword evidence="9" id="KW-1185">Reference proteome</keyword>
<dbReference type="GO" id="GO:0006952">
    <property type="term" value="P:defense response"/>
    <property type="evidence" value="ECO:0007669"/>
    <property type="project" value="InterPro"/>
</dbReference>
<dbReference type="PROSITE" id="PS51450">
    <property type="entry name" value="LRR"/>
    <property type="match status" value="1"/>
</dbReference>
<dbReference type="Gene3D" id="1.10.8.430">
    <property type="entry name" value="Helical domain of apoptotic protease-activating factors"/>
    <property type="match status" value="1"/>
</dbReference>
<evidence type="ECO:0000313" key="8">
    <source>
        <dbReference type="EMBL" id="KAJ0207897.1"/>
    </source>
</evidence>
<dbReference type="InterPro" id="IPR044974">
    <property type="entry name" value="Disease_R_plants"/>
</dbReference>
<evidence type="ECO:0000313" key="9">
    <source>
        <dbReference type="Proteomes" id="UP000235145"/>
    </source>
</evidence>
<evidence type="ECO:0000259" key="7">
    <source>
        <dbReference type="PROSITE" id="PS50104"/>
    </source>
</evidence>
<comment type="catalytic activity">
    <reaction evidence="6">
        <text>NAD(+) + H2O = ADP-D-ribose + nicotinamide + H(+)</text>
        <dbReference type="Rhea" id="RHEA:16301"/>
        <dbReference type="ChEBI" id="CHEBI:15377"/>
        <dbReference type="ChEBI" id="CHEBI:15378"/>
        <dbReference type="ChEBI" id="CHEBI:17154"/>
        <dbReference type="ChEBI" id="CHEBI:57540"/>
        <dbReference type="ChEBI" id="CHEBI:57967"/>
        <dbReference type="EC" id="3.2.2.6"/>
    </reaction>
    <physiologicalReaction direction="left-to-right" evidence="6">
        <dbReference type="Rhea" id="RHEA:16302"/>
    </physiologicalReaction>
</comment>
<dbReference type="Gene3D" id="3.80.10.10">
    <property type="entry name" value="Ribonuclease Inhibitor"/>
    <property type="match status" value="2"/>
</dbReference>
<dbReference type="Gramene" id="rna-gnl|WGS:NBSK|LSAT_5X101700_mrna">
    <property type="protein sequence ID" value="cds-PLY88175.1"/>
    <property type="gene ID" value="gene-LSAT_5X101700"/>
</dbReference>
<evidence type="ECO:0000256" key="4">
    <source>
        <dbReference type="ARBA" id="ARBA00022801"/>
    </source>
</evidence>
<dbReference type="InterPro" id="IPR002182">
    <property type="entry name" value="NB-ARC"/>
</dbReference>
<dbReference type="FunFam" id="3.40.50.10140:FF:000007">
    <property type="entry name" value="Disease resistance protein (TIR-NBS-LRR class)"/>
    <property type="match status" value="1"/>
</dbReference>
<dbReference type="SMART" id="SM00255">
    <property type="entry name" value="TIR"/>
    <property type="match status" value="1"/>
</dbReference>
<dbReference type="GO" id="GO:0061809">
    <property type="term" value="F:NAD+ nucleosidase activity, cyclic ADP-ribose generating"/>
    <property type="evidence" value="ECO:0007669"/>
    <property type="project" value="UniProtKB-EC"/>
</dbReference>
<keyword evidence="3" id="KW-0677">Repeat</keyword>
<dbReference type="AlphaFoldDB" id="A0A9R1VNB6"/>
<keyword evidence="4" id="KW-0378">Hydrolase</keyword>
<dbReference type="SMR" id="A0A9R1VNB6"/>
<dbReference type="GO" id="GO:0007165">
    <property type="term" value="P:signal transduction"/>
    <property type="evidence" value="ECO:0007669"/>
    <property type="project" value="InterPro"/>
</dbReference>
<dbReference type="EMBL" id="NBSK02000005">
    <property type="protein sequence ID" value="KAJ0207897.1"/>
    <property type="molecule type" value="Genomic_DNA"/>
</dbReference>
<dbReference type="InterPro" id="IPR035897">
    <property type="entry name" value="Toll_tir_struct_dom_sf"/>
</dbReference>
<comment type="caution">
    <text evidence="8">The sequence shown here is derived from an EMBL/GenBank/DDBJ whole genome shotgun (WGS) entry which is preliminary data.</text>
</comment>
<dbReference type="PANTHER" id="PTHR11017">
    <property type="entry name" value="LEUCINE-RICH REPEAT-CONTAINING PROTEIN"/>
    <property type="match status" value="1"/>
</dbReference>
<dbReference type="Pfam" id="PF20160">
    <property type="entry name" value="C-JID"/>
    <property type="match status" value="1"/>
</dbReference>
<sequence>MASHSMAAAQPCSSYGVFLSFRGEDTRDGFTDHLYTALTQSGIRTFRDDATERGKLLKPELKKAIHNAAISLIVFSKNYASSKWCLDEVLMIIEEHKTSTCKHEVIPVFYKTDPSDVRNQTGSFKEAFDAYDDEIKAETDLEKKKELLEKVGAWRYSLKEAANFTGMVFKDGYESKFIINIVNVVRKKLDYKSLYIEEKLVGIENGVAEIESWLQDPSPDAVVLVIDGMGGIGKSTIAKCIFNLNSRNYDASCFLADINETSDQPGGLLRLQSQLLSNILKSEKEEMIWNIHEGTNKIENAIHMKKVLVILDDVATLKQLDVLLGPKRFAPGSKVMITTRHKWLSTAFTVHPKVHSVKTLSTDDAVELFSFYAFHQDQSNQLYIFKSDPFVRYCTGLPLALKVLGSSLRGKTNDEWEDTMHKLAAIPHPGVQNVLKISYETLEDDTVKDLFLHIACFFEGEEKDYIVKLLDQCDLYPVGGIKNLMDRCLLYIEDERVMMHQLIKEMGRGVVRQESPKNPGKRSRLWHHDDCFNVLQSHSGTNKVEGFMLDMQKIKETKSTHGFEAYLGKRMHGNDANFKIGALEKMKNLMLLQLNYVTFSGRYKKLPKKLRWLSWHGFSLKAIPCDISLEKLVVLDMSYSKLKRVWDGYKFIGSLKILKLSYSVELIETPDFSGLPGLESLILKGCSGLIRVGESISYLKELVLLDLTNCRSLREFPCLPTSIVSLQMSGCPFLGVLGCIQSFGSRPSASFSFLTKANFSFCNLFDNSFPNDWSGLVSLKDLNISGNYVTSLPNCIQTLPTIQKLSVERCSKIQSILGLPEFVHTLYANYNKSLEKVQPAKTSMTAVYQHNCPKLCEVEGRYKLQSLDKVDRKIVRCLGLEESNAGERTDLCLQVLHEFGIFSTYVPEKQIPSFFMYKKKGKQISFKVPWHQNSWTIIGFNMCVVFYYLNKCHPFLEIEVYNKTEHVWWTYQKKNQEIPRTVEKLAWLSFWRCGNLLEAGDEIFIRVIMGPGVVEECCINLIYEGNDEQQLLDEETKKVHLVNASDQMLWTDRMNRDISNFVFRGKRLDGETKQVHLVNASDHMLWTDKMNRDVPNFVFRGKRKEQPGAMYESAVSAAGRQQK</sequence>
<keyword evidence="2" id="KW-0433">Leucine-rich repeat</keyword>
<dbReference type="SUPFAM" id="SSF52200">
    <property type="entry name" value="Toll/Interleukin receptor TIR domain"/>
    <property type="match status" value="1"/>
</dbReference>
<evidence type="ECO:0000256" key="1">
    <source>
        <dbReference type="ARBA" id="ARBA00011982"/>
    </source>
</evidence>
<gene>
    <name evidence="8" type="ORF">LSAT_V11C500265810</name>
</gene>
<dbReference type="Pfam" id="PF01582">
    <property type="entry name" value="TIR"/>
    <property type="match status" value="1"/>
</dbReference>
<dbReference type="GO" id="GO:0043531">
    <property type="term" value="F:ADP binding"/>
    <property type="evidence" value="ECO:0007669"/>
    <property type="project" value="InterPro"/>
</dbReference>
<dbReference type="InterPro" id="IPR042197">
    <property type="entry name" value="Apaf_helical"/>
</dbReference>
<dbReference type="Proteomes" id="UP000235145">
    <property type="component" value="Unassembled WGS sequence"/>
</dbReference>
<organism evidence="8 9">
    <name type="scientific">Lactuca sativa</name>
    <name type="common">Garden lettuce</name>
    <dbReference type="NCBI Taxonomy" id="4236"/>
    <lineage>
        <taxon>Eukaryota</taxon>
        <taxon>Viridiplantae</taxon>
        <taxon>Streptophyta</taxon>
        <taxon>Embryophyta</taxon>
        <taxon>Tracheophyta</taxon>
        <taxon>Spermatophyta</taxon>
        <taxon>Magnoliopsida</taxon>
        <taxon>eudicotyledons</taxon>
        <taxon>Gunneridae</taxon>
        <taxon>Pentapetalae</taxon>
        <taxon>asterids</taxon>
        <taxon>campanulids</taxon>
        <taxon>Asterales</taxon>
        <taxon>Asteraceae</taxon>
        <taxon>Cichorioideae</taxon>
        <taxon>Cichorieae</taxon>
        <taxon>Lactucinae</taxon>
        <taxon>Lactuca</taxon>
    </lineage>
</organism>
<evidence type="ECO:0000256" key="2">
    <source>
        <dbReference type="ARBA" id="ARBA00022614"/>
    </source>
</evidence>
<evidence type="ECO:0000256" key="6">
    <source>
        <dbReference type="ARBA" id="ARBA00047304"/>
    </source>
</evidence>
<dbReference type="OrthoDB" id="1901675at2759"/>
<dbReference type="Pfam" id="PF23282">
    <property type="entry name" value="WHD_ROQ1"/>
    <property type="match status" value="1"/>
</dbReference>
<evidence type="ECO:0000256" key="3">
    <source>
        <dbReference type="ARBA" id="ARBA00022737"/>
    </source>
</evidence>
<dbReference type="PROSITE" id="PS50104">
    <property type="entry name" value="TIR"/>
    <property type="match status" value="1"/>
</dbReference>
<proteinExistence type="predicted"/>
<keyword evidence="5" id="KW-0520">NAD</keyword>
<dbReference type="InterPro" id="IPR032675">
    <property type="entry name" value="LRR_dom_sf"/>
</dbReference>
<dbReference type="Pfam" id="PF00931">
    <property type="entry name" value="NB-ARC"/>
    <property type="match status" value="1"/>
</dbReference>
<dbReference type="SUPFAM" id="SSF52540">
    <property type="entry name" value="P-loop containing nucleoside triphosphate hydrolases"/>
    <property type="match status" value="1"/>
</dbReference>